<organism evidence="1">
    <name type="scientific">Cacopsylla melanoneura</name>
    <dbReference type="NCBI Taxonomy" id="428564"/>
    <lineage>
        <taxon>Eukaryota</taxon>
        <taxon>Metazoa</taxon>
        <taxon>Ecdysozoa</taxon>
        <taxon>Arthropoda</taxon>
        <taxon>Hexapoda</taxon>
        <taxon>Insecta</taxon>
        <taxon>Pterygota</taxon>
        <taxon>Neoptera</taxon>
        <taxon>Paraneoptera</taxon>
        <taxon>Hemiptera</taxon>
        <taxon>Sternorrhyncha</taxon>
        <taxon>Psylloidea</taxon>
        <taxon>Psyllidae</taxon>
        <taxon>Psyllinae</taxon>
        <taxon>Cacopsylla</taxon>
    </lineage>
</organism>
<accession>A0A8D8RZC8</accession>
<dbReference type="AlphaFoldDB" id="A0A8D8RZC8"/>
<evidence type="ECO:0000313" key="1">
    <source>
        <dbReference type="EMBL" id="CAG6660021.1"/>
    </source>
</evidence>
<proteinExistence type="predicted"/>
<dbReference type="EMBL" id="HBUF01195850">
    <property type="protein sequence ID" value="CAG6660021.1"/>
    <property type="molecule type" value="Transcribed_RNA"/>
</dbReference>
<protein>
    <submittedName>
        <fullName evidence="1">Uncharacterized protein</fullName>
    </submittedName>
</protein>
<name>A0A8D8RZC8_9HEMI</name>
<sequence length="134" mass="15201">MGEFLNGEAFPRPVRFFRFLKVKFFRLLVDQEYISMKSCSLGWRGSSILSNGLTLSYITARNIHHQPMPPFSSLGFLSAWSIRICHDQSVVRISISFPADLGGFLQITGFQFIPKLSCQMAIFVGDLQSVLRSF</sequence>
<reference evidence="1" key="1">
    <citation type="submission" date="2021-05" db="EMBL/GenBank/DDBJ databases">
        <authorList>
            <person name="Alioto T."/>
            <person name="Alioto T."/>
            <person name="Gomez Garrido J."/>
        </authorList>
    </citation>
    <scope>NUCLEOTIDE SEQUENCE</scope>
</reference>